<keyword evidence="2" id="KW-1185">Reference proteome</keyword>
<dbReference type="Proteomes" id="UP000765509">
    <property type="component" value="Unassembled WGS sequence"/>
</dbReference>
<protein>
    <submittedName>
        <fullName evidence="1">Uncharacterized protein</fullName>
    </submittedName>
</protein>
<proteinExistence type="predicted"/>
<gene>
    <name evidence="1" type="ORF">O181_133175</name>
</gene>
<name>A0A9Q3L491_9BASI</name>
<evidence type="ECO:0000313" key="2">
    <source>
        <dbReference type="Proteomes" id="UP000765509"/>
    </source>
</evidence>
<organism evidence="1 2">
    <name type="scientific">Austropuccinia psidii MF-1</name>
    <dbReference type="NCBI Taxonomy" id="1389203"/>
    <lineage>
        <taxon>Eukaryota</taxon>
        <taxon>Fungi</taxon>
        <taxon>Dikarya</taxon>
        <taxon>Basidiomycota</taxon>
        <taxon>Pucciniomycotina</taxon>
        <taxon>Pucciniomycetes</taxon>
        <taxon>Pucciniales</taxon>
        <taxon>Sphaerophragmiaceae</taxon>
        <taxon>Austropuccinia</taxon>
    </lineage>
</organism>
<comment type="caution">
    <text evidence="1">The sequence shown here is derived from an EMBL/GenBank/DDBJ whole genome shotgun (WGS) entry which is preliminary data.</text>
</comment>
<dbReference type="AlphaFoldDB" id="A0A9Q3L491"/>
<sequence length="91" mass="11135">MDTVTKDGSTWRENLPNMPFHLTFNRGLQPEYWKGMDQVLQMYQLLKSMLRWRIVRKRFNLEEKLEEVGITTQKICLRDINWVELMQRMDD</sequence>
<dbReference type="EMBL" id="AVOT02154586">
    <property type="protein sequence ID" value="MBW0593460.1"/>
    <property type="molecule type" value="Genomic_DNA"/>
</dbReference>
<accession>A0A9Q3L491</accession>
<reference evidence="1" key="1">
    <citation type="submission" date="2021-03" db="EMBL/GenBank/DDBJ databases">
        <title>Draft genome sequence of rust myrtle Austropuccinia psidii MF-1, a brazilian biotype.</title>
        <authorList>
            <person name="Quecine M.C."/>
            <person name="Pachon D.M.R."/>
            <person name="Bonatelli M.L."/>
            <person name="Correr F.H."/>
            <person name="Franceschini L.M."/>
            <person name="Leite T.F."/>
            <person name="Margarido G.R.A."/>
            <person name="Almeida C.A."/>
            <person name="Ferrarezi J.A."/>
            <person name="Labate C.A."/>
        </authorList>
    </citation>
    <scope>NUCLEOTIDE SEQUENCE</scope>
    <source>
        <strain evidence="1">MF-1</strain>
    </source>
</reference>
<evidence type="ECO:0000313" key="1">
    <source>
        <dbReference type="EMBL" id="MBW0593460.1"/>
    </source>
</evidence>